<protein>
    <submittedName>
        <fullName evidence="1">13176_t:CDS:1</fullName>
    </submittedName>
</protein>
<name>A0ACA9PD18_9GLOM</name>
<evidence type="ECO:0000313" key="2">
    <source>
        <dbReference type="Proteomes" id="UP000789525"/>
    </source>
</evidence>
<sequence>DLARNQHGDIHLALSGPAAQLLFQEAGLDSSQFRHRMMSRYATRTGRPSSREGGLSPSMTTAQRWAEEIRVNAGPAFENRLSEMENHVIRRLLPAARETARLQAEEVARQRKEAEEKAKAEREAQEKAEAEEKARLEAEAALAEQQRQEAEAKPPEPEENATMVEQESIPSSSNQDTAGSEPLPSTGDPTTAEASSSQRPRVTVMYQGESVDITDADIDPEFLNAVPEEIRDEIIGNFVREQRQTRPPRASEAEMDMEFLNALPAELREDVLRGQTYARMAEAVDMDAASVLATLPEELRQTVLLEQLDQDHAFLETMPSSILAEANALRAQRDSRRPLPGISVVNQTIPPPATRKIQYRETAQLLDKSGLVHLVRLLFFLDQNRRASLQQVLVNLSENNRSRIDLLSILLTLLNSNKIDLNAVDRSFSQLSVRGVKSNSKGKQRDDSITAGTLGDKPPEEHVVIQRTLDTLSAVVQANESASMFFLTEQDHAQGLQRSVSKKGKGKERPVAGPHYPFVQLLSLLERPNLVQQAHSLDAISGLLCTITKPLAVLREPPRSDDHSPKTIVPTIQDPSRPHATAEATSSPTRAEGEVNTLQTPNEPVQLSEEVKSSEPTPPTREDILRSKPPQFPEHSLRLVVNLLTMGECSSRCFQNTQTLVFNLSSLPYARDVITQELKTKAEEFGHIIQNELDVLLRAVHHLKKGEELPSGITTKFSLPTSNQAKLLRILKILEN</sequence>
<organism evidence="1 2">
    <name type="scientific">Acaulospora colombiana</name>
    <dbReference type="NCBI Taxonomy" id="27376"/>
    <lineage>
        <taxon>Eukaryota</taxon>
        <taxon>Fungi</taxon>
        <taxon>Fungi incertae sedis</taxon>
        <taxon>Mucoromycota</taxon>
        <taxon>Glomeromycotina</taxon>
        <taxon>Glomeromycetes</taxon>
        <taxon>Diversisporales</taxon>
        <taxon>Acaulosporaceae</taxon>
        <taxon>Acaulospora</taxon>
    </lineage>
</organism>
<gene>
    <name evidence="1" type="ORF">ACOLOM_LOCUS10373</name>
</gene>
<keyword evidence="2" id="KW-1185">Reference proteome</keyword>
<feature type="non-terminal residue" evidence="1">
    <location>
        <position position="736"/>
    </location>
</feature>
<accession>A0ACA9PD18</accession>
<dbReference type="EMBL" id="CAJVPT010033170">
    <property type="protein sequence ID" value="CAG8703971.1"/>
    <property type="molecule type" value="Genomic_DNA"/>
</dbReference>
<proteinExistence type="predicted"/>
<comment type="caution">
    <text evidence="1">The sequence shown here is derived from an EMBL/GenBank/DDBJ whole genome shotgun (WGS) entry which is preliminary data.</text>
</comment>
<reference evidence="1" key="1">
    <citation type="submission" date="2021-06" db="EMBL/GenBank/DDBJ databases">
        <authorList>
            <person name="Kallberg Y."/>
            <person name="Tangrot J."/>
            <person name="Rosling A."/>
        </authorList>
    </citation>
    <scope>NUCLEOTIDE SEQUENCE</scope>
    <source>
        <strain evidence="1">CL356</strain>
    </source>
</reference>
<evidence type="ECO:0000313" key="1">
    <source>
        <dbReference type="EMBL" id="CAG8703971.1"/>
    </source>
</evidence>
<dbReference type="Proteomes" id="UP000789525">
    <property type="component" value="Unassembled WGS sequence"/>
</dbReference>
<feature type="non-terminal residue" evidence="1">
    <location>
        <position position="1"/>
    </location>
</feature>